<evidence type="ECO:0000256" key="11">
    <source>
        <dbReference type="PIRSR" id="PIRSR000239-1"/>
    </source>
</evidence>
<dbReference type="Gene3D" id="3.40.30.10">
    <property type="entry name" value="Glutaredoxin"/>
    <property type="match status" value="1"/>
</dbReference>
<evidence type="ECO:0000256" key="3">
    <source>
        <dbReference type="ARBA" id="ARBA00013021"/>
    </source>
</evidence>
<sequence>MKKLMLLTVVLVLPLFGAESQKKDIQNVPFIGSEAPSFVGMSTNGEIAFPEDFGNSWKILFAHPKDHTPVCSSEILELAHQEKEFAKLGASLVVVSTDLLDSHNNWKMALEEVKFNGREPIKINFPIVDDNSMKIIKSYGMLDMGPTIGQSVRGVFFVDPENRIRAYYFYPNEVGRNVEEMKRTLIALQTNYEDHRVVLPVNWQPGDDVMLKYLDSEQLAEVDLPGSKYYRKAWFMNYMRAK</sequence>
<dbReference type="Pfam" id="PF10417">
    <property type="entry name" value="1-cysPrx_C"/>
    <property type="match status" value="1"/>
</dbReference>
<proteinExistence type="inferred from homology"/>
<dbReference type="InterPro" id="IPR013766">
    <property type="entry name" value="Thioredoxin_domain"/>
</dbReference>
<comment type="caution">
    <text evidence="13">The sequence shown here is derived from an EMBL/GenBank/DDBJ whole genome shotgun (WGS) entry which is preliminary data.</text>
</comment>
<dbReference type="GO" id="GO:0102039">
    <property type="term" value="F:NADH-dependent peroxiredoxin activity"/>
    <property type="evidence" value="ECO:0007669"/>
    <property type="project" value="UniProtKB-EC"/>
</dbReference>
<dbReference type="InterPro" id="IPR050217">
    <property type="entry name" value="Peroxiredoxin"/>
</dbReference>
<dbReference type="Pfam" id="PF00578">
    <property type="entry name" value="AhpC-TSA"/>
    <property type="match status" value="1"/>
</dbReference>
<dbReference type="GO" id="GO:0033554">
    <property type="term" value="P:cellular response to stress"/>
    <property type="evidence" value="ECO:0007669"/>
    <property type="project" value="TreeGrafter"/>
</dbReference>
<dbReference type="AlphaFoldDB" id="A0A2U2BCZ1"/>
<evidence type="ECO:0000256" key="6">
    <source>
        <dbReference type="ARBA" id="ARBA00022862"/>
    </source>
</evidence>
<dbReference type="InterPro" id="IPR036249">
    <property type="entry name" value="Thioredoxin-like_sf"/>
</dbReference>
<evidence type="ECO:0000313" key="13">
    <source>
        <dbReference type="EMBL" id="PWE00932.1"/>
    </source>
</evidence>
<dbReference type="SUPFAM" id="SSF52833">
    <property type="entry name" value="Thioredoxin-like"/>
    <property type="match status" value="1"/>
</dbReference>
<name>A0A2U2BCZ1_9BACT</name>
<dbReference type="Proteomes" id="UP000244956">
    <property type="component" value="Unassembled WGS sequence"/>
</dbReference>
<feature type="domain" description="Thioredoxin" evidence="12">
    <location>
        <begin position="29"/>
        <end position="190"/>
    </location>
</feature>
<keyword evidence="7" id="KW-0560">Oxidoreductase</keyword>
<evidence type="ECO:0000313" key="14">
    <source>
        <dbReference type="Proteomes" id="UP000244956"/>
    </source>
</evidence>
<dbReference type="InterPro" id="IPR024706">
    <property type="entry name" value="Peroxiredoxin_AhpC-typ"/>
</dbReference>
<reference evidence="13 14" key="1">
    <citation type="submission" date="2018-05" db="EMBL/GenBank/DDBJ databases">
        <title>Marinilabilia rubrum sp. nov., isolated from saltern sediment.</title>
        <authorList>
            <person name="Zhang R."/>
        </authorList>
    </citation>
    <scope>NUCLEOTIDE SEQUENCE [LARGE SCALE GENOMIC DNA]</scope>
    <source>
        <strain evidence="13 14">WTE16</strain>
    </source>
</reference>
<gene>
    <name evidence="13" type="ORF">DDZ16_00105</name>
</gene>
<keyword evidence="5" id="KW-0575">Peroxidase</keyword>
<dbReference type="GO" id="GO:0045454">
    <property type="term" value="P:cell redox homeostasis"/>
    <property type="evidence" value="ECO:0007669"/>
    <property type="project" value="TreeGrafter"/>
</dbReference>
<feature type="active site" description="Cysteine sulfenic acid (-SOH) intermediate; for peroxidase activity" evidence="11">
    <location>
        <position position="71"/>
    </location>
</feature>
<dbReference type="EMBL" id="QEWP01000001">
    <property type="protein sequence ID" value="PWE00932.1"/>
    <property type="molecule type" value="Genomic_DNA"/>
</dbReference>
<accession>A0A2U2BCZ1</accession>
<dbReference type="GO" id="GO:0006979">
    <property type="term" value="P:response to oxidative stress"/>
    <property type="evidence" value="ECO:0007669"/>
    <property type="project" value="TreeGrafter"/>
</dbReference>
<dbReference type="PROSITE" id="PS51352">
    <property type="entry name" value="THIOREDOXIN_2"/>
    <property type="match status" value="1"/>
</dbReference>
<dbReference type="RefSeq" id="WP_109262387.1">
    <property type="nucleotide sequence ID" value="NZ_QEWP01000001.1"/>
</dbReference>
<comment type="similarity">
    <text evidence="1">Belongs to the peroxiredoxin family. AhpC/Prx1 subfamily.</text>
</comment>
<dbReference type="OrthoDB" id="1118359at2"/>
<evidence type="ECO:0000256" key="8">
    <source>
        <dbReference type="ARBA" id="ARBA00023284"/>
    </source>
</evidence>
<dbReference type="EC" id="1.11.1.26" evidence="3"/>
<evidence type="ECO:0000256" key="7">
    <source>
        <dbReference type="ARBA" id="ARBA00023002"/>
    </source>
</evidence>
<dbReference type="InterPro" id="IPR000866">
    <property type="entry name" value="AhpC/TSA"/>
</dbReference>
<evidence type="ECO:0000256" key="5">
    <source>
        <dbReference type="ARBA" id="ARBA00022559"/>
    </source>
</evidence>
<dbReference type="GO" id="GO:0008379">
    <property type="term" value="F:thioredoxin peroxidase activity"/>
    <property type="evidence" value="ECO:0007669"/>
    <property type="project" value="TreeGrafter"/>
</dbReference>
<dbReference type="PANTHER" id="PTHR10681:SF121">
    <property type="entry name" value="ALKYL HYDROPEROXIDE REDUCTASE C"/>
    <property type="match status" value="1"/>
</dbReference>
<comment type="subunit">
    <text evidence="2">Homodimer; disulfide-linked, upon oxidation. 5 homodimers assemble to form a ring-like decamer.</text>
</comment>
<evidence type="ECO:0000256" key="10">
    <source>
        <dbReference type="ARBA" id="ARBA00047572"/>
    </source>
</evidence>
<keyword evidence="6" id="KW-0049">Antioxidant</keyword>
<dbReference type="GO" id="GO:0005829">
    <property type="term" value="C:cytosol"/>
    <property type="evidence" value="ECO:0007669"/>
    <property type="project" value="TreeGrafter"/>
</dbReference>
<keyword evidence="8" id="KW-0676">Redox-active center</keyword>
<evidence type="ECO:0000256" key="9">
    <source>
        <dbReference type="ARBA" id="ARBA00032077"/>
    </source>
</evidence>
<dbReference type="PANTHER" id="PTHR10681">
    <property type="entry name" value="THIOREDOXIN PEROXIDASE"/>
    <property type="match status" value="1"/>
</dbReference>
<evidence type="ECO:0000259" key="12">
    <source>
        <dbReference type="PROSITE" id="PS51352"/>
    </source>
</evidence>
<evidence type="ECO:0000256" key="4">
    <source>
        <dbReference type="ARBA" id="ARBA00017462"/>
    </source>
</evidence>
<keyword evidence="14" id="KW-1185">Reference proteome</keyword>
<evidence type="ECO:0000256" key="1">
    <source>
        <dbReference type="ARBA" id="ARBA00009796"/>
    </source>
</evidence>
<protein>
    <recommendedName>
        <fullName evidence="4">Alkyl hydroperoxide reductase C</fullName>
        <ecNumber evidence="3">1.11.1.26</ecNumber>
    </recommendedName>
    <alternativeName>
        <fullName evidence="9">Peroxiredoxin</fullName>
    </alternativeName>
</protein>
<dbReference type="InterPro" id="IPR019479">
    <property type="entry name" value="Peroxiredoxin_C"/>
</dbReference>
<dbReference type="PIRSF" id="PIRSF000239">
    <property type="entry name" value="AHPC"/>
    <property type="match status" value="1"/>
</dbReference>
<evidence type="ECO:0000256" key="2">
    <source>
        <dbReference type="ARBA" id="ARBA00011654"/>
    </source>
</evidence>
<organism evidence="13 14">
    <name type="scientific">Marinilabilia rubra</name>
    <dbReference type="NCBI Taxonomy" id="2162893"/>
    <lineage>
        <taxon>Bacteria</taxon>
        <taxon>Pseudomonadati</taxon>
        <taxon>Bacteroidota</taxon>
        <taxon>Bacteroidia</taxon>
        <taxon>Marinilabiliales</taxon>
        <taxon>Marinilabiliaceae</taxon>
        <taxon>Marinilabilia</taxon>
    </lineage>
</organism>
<dbReference type="GO" id="GO:0042744">
    <property type="term" value="P:hydrogen peroxide catabolic process"/>
    <property type="evidence" value="ECO:0007669"/>
    <property type="project" value="TreeGrafter"/>
</dbReference>
<comment type="catalytic activity">
    <reaction evidence="10">
        <text>a hydroperoxide + NADH + H(+) = an alcohol + NAD(+) + H2O</text>
        <dbReference type="Rhea" id="RHEA:62628"/>
        <dbReference type="ChEBI" id="CHEBI:15377"/>
        <dbReference type="ChEBI" id="CHEBI:15378"/>
        <dbReference type="ChEBI" id="CHEBI:30879"/>
        <dbReference type="ChEBI" id="CHEBI:35924"/>
        <dbReference type="ChEBI" id="CHEBI:57540"/>
        <dbReference type="ChEBI" id="CHEBI:57945"/>
        <dbReference type="EC" id="1.11.1.26"/>
    </reaction>
</comment>